<evidence type="ECO:0000313" key="1">
    <source>
        <dbReference type="EMBL" id="RPA73700.1"/>
    </source>
</evidence>
<organism evidence="1 2">
    <name type="scientific">Ascobolus immersus RN42</name>
    <dbReference type="NCBI Taxonomy" id="1160509"/>
    <lineage>
        <taxon>Eukaryota</taxon>
        <taxon>Fungi</taxon>
        <taxon>Dikarya</taxon>
        <taxon>Ascomycota</taxon>
        <taxon>Pezizomycotina</taxon>
        <taxon>Pezizomycetes</taxon>
        <taxon>Pezizales</taxon>
        <taxon>Ascobolaceae</taxon>
        <taxon>Ascobolus</taxon>
    </lineage>
</organism>
<dbReference type="AlphaFoldDB" id="A0A3N4HPG0"/>
<gene>
    <name evidence="1" type="ORF">BJ508DRAFT_313569</name>
</gene>
<protein>
    <submittedName>
        <fullName evidence="1">Uncharacterized protein</fullName>
    </submittedName>
</protein>
<proteinExistence type="predicted"/>
<sequence length="186" mass="21466">MDAPNPDEAFWKPPGKEGTYACAPVQTVAQYRASIAYTYSFRIRAARLKANHRTFVTKLELYNTRCKETFDIIMKAVKEEGIANEYRFMNVKAFALEEVTPSTIDYREMCLQNGTRYLAQRRKFSLMLERLADRLERESPNRSALNLEDRYHIPVSSCGGFKGGKAMTWMDLMQYHYTLGQYGPAS</sequence>
<name>A0A3N4HPG0_ASCIM</name>
<dbReference type="EMBL" id="ML119813">
    <property type="protein sequence ID" value="RPA73700.1"/>
    <property type="molecule type" value="Genomic_DNA"/>
</dbReference>
<evidence type="ECO:0000313" key="2">
    <source>
        <dbReference type="Proteomes" id="UP000275078"/>
    </source>
</evidence>
<keyword evidence="2" id="KW-1185">Reference proteome</keyword>
<accession>A0A3N4HPG0</accession>
<dbReference type="Proteomes" id="UP000275078">
    <property type="component" value="Unassembled WGS sequence"/>
</dbReference>
<reference evidence="1 2" key="1">
    <citation type="journal article" date="2018" name="Nat. Ecol. Evol.">
        <title>Pezizomycetes genomes reveal the molecular basis of ectomycorrhizal truffle lifestyle.</title>
        <authorList>
            <person name="Murat C."/>
            <person name="Payen T."/>
            <person name="Noel B."/>
            <person name="Kuo A."/>
            <person name="Morin E."/>
            <person name="Chen J."/>
            <person name="Kohler A."/>
            <person name="Krizsan K."/>
            <person name="Balestrini R."/>
            <person name="Da Silva C."/>
            <person name="Montanini B."/>
            <person name="Hainaut M."/>
            <person name="Levati E."/>
            <person name="Barry K.W."/>
            <person name="Belfiori B."/>
            <person name="Cichocki N."/>
            <person name="Clum A."/>
            <person name="Dockter R.B."/>
            <person name="Fauchery L."/>
            <person name="Guy J."/>
            <person name="Iotti M."/>
            <person name="Le Tacon F."/>
            <person name="Lindquist E.A."/>
            <person name="Lipzen A."/>
            <person name="Malagnac F."/>
            <person name="Mello A."/>
            <person name="Molinier V."/>
            <person name="Miyauchi S."/>
            <person name="Poulain J."/>
            <person name="Riccioni C."/>
            <person name="Rubini A."/>
            <person name="Sitrit Y."/>
            <person name="Splivallo R."/>
            <person name="Traeger S."/>
            <person name="Wang M."/>
            <person name="Zifcakova L."/>
            <person name="Wipf D."/>
            <person name="Zambonelli A."/>
            <person name="Paolocci F."/>
            <person name="Nowrousian M."/>
            <person name="Ottonello S."/>
            <person name="Baldrian P."/>
            <person name="Spatafora J.W."/>
            <person name="Henrissat B."/>
            <person name="Nagy L.G."/>
            <person name="Aury J.M."/>
            <person name="Wincker P."/>
            <person name="Grigoriev I.V."/>
            <person name="Bonfante P."/>
            <person name="Martin F.M."/>
        </authorList>
    </citation>
    <scope>NUCLEOTIDE SEQUENCE [LARGE SCALE GENOMIC DNA]</scope>
    <source>
        <strain evidence="1 2">RN42</strain>
    </source>
</reference>